<evidence type="ECO:0000256" key="1">
    <source>
        <dbReference type="SAM" id="SignalP"/>
    </source>
</evidence>
<reference evidence="3" key="1">
    <citation type="journal article" date="2019" name="Int. J. Syst. Evol. Microbiol.">
        <title>The Global Catalogue of Microorganisms (GCM) 10K type strain sequencing project: providing services to taxonomists for standard genome sequencing and annotation.</title>
        <authorList>
            <consortium name="The Broad Institute Genomics Platform"/>
            <consortium name="The Broad Institute Genome Sequencing Center for Infectious Disease"/>
            <person name="Wu L."/>
            <person name="Ma J."/>
        </authorList>
    </citation>
    <scope>NUCLEOTIDE SEQUENCE [LARGE SCALE GENOMIC DNA]</scope>
    <source>
        <strain evidence="3">CGMCC 1.15180</strain>
    </source>
</reference>
<dbReference type="Proteomes" id="UP001597361">
    <property type="component" value="Unassembled WGS sequence"/>
</dbReference>
<protein>
    <submittedName>
        <fullName evidence="2">Carboxypeptidase-like regulatory domain-containing protein</fullName>
    </submittedName>
</protein>
<name>A0ABW4VQV0_9BACT</name>
<dbReference type="Gene3D" id="2.60.40.1120">
    <property type="entry name" value="Carboxypeptidase-like, regulatory domain"/>
    <property type="match status" value="1"/>
</dbReference>
<proteinExistence type="predicted"/>
<dbReference type="EMBL" id="JBHUHR010000039">
    <property type="protein sequence ID" value="MFD2035950.1"/>
    <property type="molecule type" value="Genomic_DNA"/>
</dbReference>
<dbReference type="Pfam" id="PF13715">
    <property type="entry name" value="CarbopepD_reg_2"/>
    <property type="match status" value="1"/>
</dbReference>
<dbReference type="InterPro" id="IPR008969">
    <property type="entry name" value="CarboxyPept-like_regulatory"/>
</dbReference>
<keyword evidence="3" id="KW-1185">Reference proteome</keyword>
<organism evidence="2 3">
    <name type="scientific">Belliella marina</name>
    <dbReference type="NCBI Taxonomy" id="1644146"/>
    <lineage>
        <taxon>Bacteria</taxon>
        <taxon>Pseudomonadati</taxon>
        <taxon>Bacteroidota</taxon>
        <taxon>Cytophagia</taxon>
        <taxon>Cytophagales</taxon>
        <taxon>Cyclobacteriaceae</taxon>
        <taxon>Belliella</taxon>
    </lineage>
</organism>
<evidence type="ECO:0000313" key="2">
    <source>
        <dbReference type="EMBL" id="MFD2035950.1"/>
    </source>
</evidence>
<evidence type="ECO:0000313" key="3">
    <source>
        <dbReference type="Proteomes" id="UP001597361"/>
    </source>
</evidence>
<dbReference type="SUPFAM" id="SSF49464">
    <property type="entry name" value="Carboxypeptidase regulatory domain-like"/>
    <property type="match status" value="1"/>
</dbReference>
<accession>A0ABW4VQV0</accession>
<dbReference type="RefSeq" id="WP_376886976.1">
    <property type="nucleotide sequence ID" value="NZ_JBHUHR010000039.1"/>
</dbReference>
<keyword evidence="1" id="KW-0732">Signal</keyword>
<comment type="caution">
    <text evidence="2">The sequence shown here is derived from an EMBL/GenBank/DDBJ whole genome shotgun (WGS) entry which is preliminary data.</text>
</comment>
<feature type="chain" id="PRO_5047462823" evidence="1">
    <location>
        <begin position="22"/>
        <end position="395"/>
    </location>
</feature>
<feature type="signal peptide" evidence="1">
    <location>
        <begin position="1"/>
        <end position="21"/>
    </location>
</feature>
<sequence length="395" mass="45559">MKLKYCLIALFLLIYTSVSYSQTTINGIIENAVDGTPIPYAMVFLTNTSNGTLSDSLGHFSLMIDNGKYELVIRSIGFVTLTYEFEHTEIQDKLYRFKLASDDLVLSELEVNSKRDQAWYGNLEIFKRYFLGTSTNSQKIKLENPNILVLDDQSTPKVLIARANDALLIENANLGYTIRYILQNFEYSKADFRVFYGGYAFFTSDSTLSKRKIKQVGKSRVRAYLGSTMHFMRAVYEGKVEEEGFIVRRLKKIPNINRPDDEELNTIAENFRTGRPTPYSFEEYARLKRLPKTIDVLDKNPLDLSQMIEEGEGGQKVLKFEDYLQVIYTKSKPDQNYPNPQNLQIQESLIHFLNGQIVIYENGSYSPPYDLLFEGYMGWMKTGDMLPLDYYPESK</sequence>
<gene>
    <name evidence="2" type="ORF">ACFSKL_14190</name>
</gene>